<dbReference type="OrthoDB" id="4123258at2"/>
<organism evidence="2 3">
    <name type="scientific">Mesobacillus zeae</name>
    <dbReference type="NCBI Taxonomy" id="1917180"/>
    <lineage>
        <taxon>Bacteria</taxon>
        <taxon>Bacillati</taxon>
        <taxon>Bacillota</taxon>
        <taxon>Bacilli</taxon>
        <taxon>Bacillales</taxon>
        <taxon>Bacillaceae</taxon>
        <taxon>Mesobacillus</taxon>
    </lineage>
</organism>
<dbReference type="PANTHER" id="PTHR32097:SF15">
    <property type="entry name" value="STRESS RESPONSE PROTEIN SCP2"/>
    <property type="match status" value="1"/>
</dbReference>
<dbReference type="Pfam" id="PF02342">
    <property type="entry name" value="TerD"/>
    <property type="match status" value="1"/>
</dbReference>
<dbReference type="CDD" id="cd06974">
    <property type="entry name" value="TerD_like"/>
    <property type="match status" value="1"/>
</dbReference>
<keyword evidence="3" id="KW-1185">Reference proteome</keyword>
<name>A0A398B8B4_9BACI</name>
<proteinExistence type="predicted"/>
<dbReference type="Proteomes" id="UP000265816">
    <property type="component" value="Unassembled WGS sequence"/>
</dbReference>
<comment type="caution">
    <text evidence="2">The sequence shown here is derived from an EMBL/GenBank/DDBJ whole genome shotgun (WGS) entry which is preliminary data.</text>
</comment>
<reference evidence="2 3" key="1">
    <citation type="submission" date="2018-08" db="EMBL/GenBank/DDBJ databases">
        <title>Bacillus jemisoniae sp. nov., Bacillus chryseoplanitiae sp. nov., Bacillus resnikiae sp. nov., and Bacillus frankliniae sp. nov., isolated from Viking spacecraft and associated surfaces.</title>
        <authorList>
            <person name="Seuylemezian A."/>
            <person name="Vaishampayan P."/>
        </authorList>
    </citation>
    <scope>NUCLEOTIDE SEQUENCE [LARGE SCALE GENOMIC DNA]</scope>
    <source>
        <strain evidence="2 3">JJ-247</strain>
    </source>
</reference>
<dbReference type="AlphaFoldDB" id="A0A398B8B4"/>
<dbReference type="RefSeq" id="WP_119113418.1">
    <property type="nucleotide sequence ID" value="NZ_CBCSEO010000010.1"/>
</dbReference>
<gene>
    <name evidence="2" type="ORF">D1970_13600</name>
</gene>
<sequence>MAIQLQKGGYFDIVTDGNSSGRMVVGLGWDPVKNWRTALMEKFLGTVVSDIDCDASVLMLDRDGKLQSNSDVIHFGNLQSRDGSITHTGDNLSGDGSGDDEQIVVEVNRIPDHIRKLVFVVNIYDSKNRKHHFGMIQNAYLRVTKENETEELLRYHLTEDYTGKTSLVVGEMSRQQLGWRFTAIGEGTDAVSLNDIAATYIK</sequence>
<evidence type="ECO:0000259" key="1">
    <source>
        <dbReference type="Pfam" id="PF02342"/>
    </source>
</evidence>
<dbReference type="PANTHER" id="PTHR32097">
    <property type="entry name" value="CAMP-BINDING PROTEIN 1-RELATED"/>
    <property type="match status" value="1"/>
</dbReference>
<dbReference type="Gene3D" id="2.60.60.30">
    <property type="entry name" value="sav2460 like domains"/>
    <property type="match status" value="1"/>
</dbReference>
<protein>
    <submittedName>
        <fullName evidence="2">TerD family protein</fullName>
    </submittedName>
</protein>
<evidence type="ECO:0000313" key="2">
    <source>
        <dbReference type="EMBL" id="RID84150.1"/>
    </source>
</evidence>
<feature type="domain" description="TerD" evidence="1">
    <location>
        <begin position="1"/>
        <end position="200"/>
    </location>
</feature>
<dbReference type="InterPro" id="IPR051324">
    <property type="entry name" value="Stress/Tellurium_Resist"/>
</dbReference>
<evidence type="ECO:0000313" key="3">
    <source>
        <dbReference type="Proteomes" id="UP000265816"/>
    </source>
</evidence>
<dbReference type="EMBL" id="QWVT01000023">
    <property type="protein sequence ID" value="RID84150.1"/>
    <property type="molecule type" value="Genomic_DNA"/>
</dbReference>
<dbReference type="InterPro" id="IPR003325">
    <property type="entry name" value="TerD"/>
</dbReference>
<accession>A0A398B8B4</accession>